<dbReference type="EMBL" id="FN655484">
    <property type="protein sequence ID" value="CBY39277.1"/>
    <property type="molecule type" value="Genomic_DNA"/>
</dbReference>
<organism evidence="2">
    <name type="scientific">Oikopleura dioica</name>
    <name type="common">Tunicate</name>
    <dbReference type="NCBI Taxonomy" id="34765"/>
    <lineage>
        <taxon>Eukaryota</taxon>
        <taxon>Metazoa</taxon>
        <taxon>Chordata</taxon>
        <taxon>Tunicata</taxon>
        <taxon>Appendicularia</taxon>
        <taxon>Copelata</taxon>
        <taxon>Oikopleuridae</taxon>
        <taxon>Oikopleura</taxon>
    </lineage>
</organism>
<dbReference type="InterPro" id="IPR032387">
    <property type="entry name" value="ACAS_N"/>
</dbReference>
<gene>
    <name evidence="2" type="ORF">GSOID_T00019831001</name>
</gene>
<dbReference type="Proteomes" id="UP000011014">
    <property type="component" value="Unassembled WGS sequence"/>
</dbReference>
<dbReference type="Gene3D" id="3.40.50.12780">
    <property type="entry name" value="N-terminal domain of ligase-like"/>
    <property type="match status" value="1"/>
</dbReference>
<proteinExistence type="predicted"/>
<dbReference type="Pfam" id="PF16177">
    <property type="entry name" value="ACAS_N"/>
    <property type="match status" value="1"/>
</dbReference>
<name>E4YUY8_OIKDI</name>
<evidence type="ECO:0000259" key="1">
    <source>
        <dbReference type="Pfam" id="PF16177"/>
    </source>
</evidence>
<feature type="domain" description="Acetyl-coenzyme A synthetase N-terminal" evidence="1">
    <location>
        <begin position="26"/>
        <end position="65"/>
    </location>
</feature>
<accession>E4YUY8</accession>
<reference evidence="2" key="1">
    <citation type="journal article" date="2010" name="Science">
        <title>Plasticity of animal genome architecture unmasked by rapid evolution of a pelagic tunicate.</title>
        <authorList>
            <person name="Denoeud F."/>
            <person name="Henriet S."/>
            <person name="Mungpakdee S."/>
            <person name="Aury J.M."/>
            <person name="Da Silva C."/>
            <person name="Brinkmann H."/>
            <person name="Mikhaleva J."/>
            <person name="Olsen L.C."/>
            <person name="Jubin C."/>
            <person name="Canestro C."/>
            <person name="Bouquet J.M."/>
            <person name="Danks G."/>
            <person name="Poulain J."/>
            <person name="Campsteijn C."/>
            <person name="Adamski M."/>
            <person name="Cross I."/>
            <person name="Yadetie F."/>
            <person name="Muffato M."/>
            <person name="Louis A."/>
            <person name="Butcher S."/>
            <person name="Tsagkogeorga G."/>
            <person name="Konrad A."/>
            <person name="Singh S."/>
            <person name="Jensen M.F."/>
            <person name="Cong E.H."/>
            <person name="Eikeseth-Otteraa H."/>
            <person name="Noel B."/>
            <person name="Anthouard V."/>
            <person name="Porcel B.M."/>
            <person name="Kachouri-Lafond R."/>
            <person name="Nishino A."/>
            <person name="Ugolini M."/>
            <person name="Chourrout P."/>
            <person name="Nishida H."/>
            <person name="Aasland R."/>
            <person name="Huzurbazar S."/>
            <person name="Westhof E."/>
            <person name="Delsuc F."/>
            <person name="Lehrach H."/>
            <person name="Reinhardt R."/>
            <person name="Weissenbach J."/>
            <person name="Roy S.W."/>
            <person name="Artiguenave F."/>
            <person name="Postlethwait J.H."/>
            <person name="Manak J.R."/>
            <person name="Thompson E.M."/>
            <person name="Jaillon O."/>
            <person name="Du Pasquier L."/>
            <person name="Boudinot P."/>
            <person name="Liberles D.A."/>
            <person name="Volff J.N."/>
            <person name="Philippe H."/>
            <person name="Lenhard B."/>
            <person name="Roest Crollius H."/>
            <person name="Wincker P."/>
            <person name="Chourrout D."/>
        </authorList>
    </citation>
    <scope>NUCLEOTIDE SEQUENCE [LARGE SCALE GENOMIC DNA]</scope>
</reference>
<sequence>MRTRQLQSLLRSTKRNLVEFKELGGYSEIYKYSIENNTEFWEKLARSRLDWKEDFTQVSNSCFKNGKFKMLHKSNT</sequence>
<evidence type="ECO:0000313" key="2">
    <source>
        <dbReference type="EMBL" id="CBY39277.1"/>
    </source>
</evidence>
<protein>
    <recommendedName>
        <fullName evidence="1">Acetyl-coenzyme A synthetase N-terminal domain-containing protein</fullName>
    </recommendedName>
</protein>
<dbReference type="AlphaFoldDB" id="E4YUY8"/>
<dbReference type="InterPro" id="IPR042099">
    <property type="entry name" value="ANL_N_sf"/>
</dbReference>